<evidence type="ECO:0000256" key="1">
    <source>
        <dbReference type="SAM" id="MobiDB-lite"/>
    </source>
</evidence>
<reference evidence="2 3" key="1">
    <citation type="journal article" date="2012" name="PLoS Pathog.">
        <title>Diverse lifestyles and strategies of plant pathogenesis encoded in the genomes of eighteen Dothideomycetes fungi.</title>
        <authorList>
            <person name="Ohm R.A."/>
            <person name="Feau N."/>
            <person name="Henrissat B."/>
            <person name="Schoch C.L."/>
            <person name="Horwitz B.A."/>
            <person name="Barry K.W."/>
            <person name="Condon B.J."/>
            <person name="Copeland A.C."/>
            <person name="Dhillon B."/>
            <person name="Glaser F."/>
            <person name="Hesse C.N."/>
            <person name="Kosti I."/>
            <person name="LaButti K."/>
            <person name="Lindquist E.A."/>
            <person name="Lucas S."/>
            <person name="Salamov A.A."/>
            <person name="Bradshaw R.E."/>
            <person name="Ciuffetti L."/>
            <person name="Hamelin R.C."/>
            <person name="Kema G.H.J."/>
            <person name="Lawrence C."/>
            <person name="Scott J.A."/>
            <person name="Spatafora J.W."/>
            <person name="Turgeon B.G."/>
            <person name="de Wit P.J.G.M."/>
            <person name="Zhong S."/>
            <person name="Goodwin S.B."/>
            <person name="Grigoriev I.V."/>
        </authorList>
    </citation>
    <scope>NUCLEOTIDE SEQUENCE [LARGE SCALE GENOMIC DNA]</scope>
    <source>
        <strain evidence="2 3">CIRAD86</strain>
    </source>
</reference>
<evidence type="ECO:0000313" key="3">
    <source>
        <dbReference type="Proteomes" id="UP000016932"/>
    </source>
</evidence>
<feature type="region of interest" description="Disordered" evidence="1">
    <location>
        <begin position="73"/>
        <end position="94"/>
    </location>
</feature>
<protein>
    <submittedName>
        <fullName evidence="2">Uncharacterized protein</fullName>
    </submittedName>
</protein>
<keyword evidence="3" id="KW-1185">Reference proteome</keyword>
<dbReference type="RefSeq" id="XP_007932150.1">
    <property type="nucleotide sequence ID" value="XM_007933959.1"/>
</dbReference>
<dbReference type="GeneID" id="19334246"/>
<organism evidence="2 3">
    <name type="scientific">Pseudocercospora fijiensis (strain CIRAD86)</name>
    <name type="common">Black leaf streak disease fungus</name>
    <name type="synonym">Mycosphaerella fijiensis</name>
    <dbReference type="NCBI Taxonomy" id="383855"/>
    <lineage>
        <taxon>Eukaryota</taxon>
        <taxon>Fungi</taxon>
        <taxon>Dikarya</taxon>
        <taxon>Ascomycota</taxon>
        <taxon>Pezizomycotina</taxon>
        <taxon>Dothideomycetes</taxon>
        <taxon>Dothideomycetidae</taxon>
        <taxon>Mycosphaerellales</taxon>
        <taxon>Mycosphaerellaceae</taxon>
        <taxon>Pseudocercospora</taxon>
    </lineage>
</organism>
<proteinExistence type="predicted"/>
<dbReference type="VEuPathDB" id="FungiDB:MYCFIDRAFT_179970"/>
<evidence type="ECO:0000313" key="2">
    <source>
        <dbReference type="EMBL" id="EME77397.1"/>
    </source>
</evidence>
<accession>M3AIU9</accession>
<sequence length="311" mass="34626">MLPGVFLSLIKPTMAHKTAFIAEPERPTIINNEPGEKRPLTGTTTNYHLARKPKKPNEDFAALLEPLISSTRRPTISKPDRLNSARNLGHHSEEESSVTGVQFHGCWFSRHVDNLLGRFDTLGCECESDNGVPAVGTVCTTVPNRPRFGNYLDAGLSAVWAHHNQRRSVRYHQIGRSKICMSLRYTSLSRTLGPGYESSPTAAGPAWLMKYHQIISPSTIKSRTVQLFVNMYIFPQILSQTADAEASLADRISSLHQLRYIHVVSSEIILRSAMTIPHACPPYLKMQLPKMEVQLNLNRGGCAANRMPVVC</sequence>
<gene>
    <name evidence="2" type="ORF">MYCFIDRAFT_179970</name>
</gene>
<dbReference type="HOGENOM" id="CLU_894660_0_0_1"/>
<dbReference type="KEGG" id="pfj:MYCFIDRAFT_179970"/>
<dbReference type="AlphaFoldDB" id="M3AIU9"/>
<name>M3AIU9_PSEFD</name>
<dbReference type="EMBL" id="KB446566">
    <property type="protein sequence ID" value="EME77397.1"/>
    <property type="molecule type" value="Genomic_DNA"/>
</dbReference>
<dbReference type="Proteomes" id="UP000016932">
    <property type="component" value="Unassembled WGS sequence"/>
</dbReference>